<dbReference type="EMBL" id="OFSP01000004">
    <property type="protein sequence ID" value="SOY44115.1"/>
    <property type="molecule type" value="Genomic_DNA"/>
</dbReference>
<evidence type="ECO:0000259" key="1">
    <source>
        <dbReference type="Pfam" id="PF13649"/>
    </source>
</evidence>
<dbReference type="InterPro" id="IPR041698">
    <property type="entry name" value="Methyltransf_25"/>
</dbReference>
<dbReference type="AlphaFoldDB" id="A0A375BGP1"/>
<sequence length="192" mass="20262">MTLSHAGLAAPSAWVTRWAHLLRPGAQVLDLACGSGRHAAWLAARGHRVLAVDRDADAIAGLPAGVAGRVADLEQGDWPLAGAAPFDAIVVTNYLHRPLWPHLAAALAPGGCWIYETFAAGNETVGKPSRPDFLLRPGELLEVARAHGLRVVAYEDGVIEVPKTAFVQRLCAVREAAPPAGAAAPPRYRLDP</sequence>
<organism evidence="2">
    <name type="scientific">Cupriavidus taiwanensis</name>
    <dbReference type="NCBI Taxonomy" id="164546"/>
    <lineage>
        <taxon>Bacteria</taxon>
        <taxon>Pseudomonadati</taxon>
        <taxon>Pseudomonadota</taxon>
        <taxon>Betaproteobacteria</taxon>
        <taxon>Burkholderiales</taxon>
        <taxon>Burkholderiaceae</taxon>
        <taxon>Cupriavidus</taxon>
    </lineage>
</organism>
<protein>
    <recommendedName>
        <fullName evidence="1">Methyltransferase domain-containing protein</fullName>
    </recommendedName>
</protein>
<accession>A0A375BGP1</accession>
<dbReference type="Proteomes" id="UP000256297">
    <property type="component" value="Chromosome CBM2589_b"/>
</dbReference>
<dbReference type="SUPFAM" id="SSF53335">
    <property type="entry name" value="S-adenosyl-L-methionine-dependent methyltransferases"/>
    <property type="match status" value="1"/>
</dbReference>
<name>A0A375BGP1_9BURK</name>
<feature type="domain" description="Methyltransferase" evidence="1">
    <location>
        <begin position="28"/>
        <end position="108"/>
    </location>
</feature>
<dbReference type="CDD" id="cd02440">
    <property type="entry name" value="AdoMet_MTases"/>
    <property type="match status" value="1"/>
</dbReference>
<dbReference type="InterPro" id="IPR029063">
    <property type="entry name" value="SAM-dependent_MTases_sf"/>
</dbReference>
<reference evidence="2" key="1">
    <citation type="submission" date="2018-01" db="EMBL/GenBank/DDBJ databases">
        <authorList>
            <person name="Clerissi C."/>
        </authorList>
    </citation>
    <scope>NUCLEOTIDE SEQUENCE</scope>
    <source>
        <strain evidence="2">Cupriavidus taiwanensis STM 3521</strain>
    </source>
</reference>
<dbReference type="RefSeq" id="WP_116336612.1">
    <property type="nucleotide sequence ID" value="NZ_LT976856.1"/>
</dbReference>
<gene>
    <name evidence="2" type="ORF">CBM2589_B120078</name>
</gene>
<dbReference type="Gene3D" id="3.40.50.150">
    <property type="entry name" value="Vaccinia Virus protein VP39"/>
    <property type="match status" value="1"/>
</dbReference>
<proteinExistence type="predicted"/>
<dbReference type="Pfam" id="PF13649">
    <property type="entry name" value="Methyltransf_25"/>
    <property type="match status" value="1"/>
</dbReference>
<evidence type="ECO:0000313" key="2">
    <source>
        <dbReference type="EMBL" id="SOY44115.1"/>
    </source>
</evidence>
<comment type="caution">
    <text evidence="2">The sequence shown here is derived from an EMBL/GenBank/DDBJ whole genome shotgun (WGS) entry which is preliminary data.</text>
</comment>